<dbReference type="InterPro" id="IPR029044">
    <property type="entry name" value="Nucleotide-diphossugar_trans"/>
</dbReference>
<feature type="domain" description="Glycosyltransferase 2-like" evidence="1">
    <location>
        <begin position="4"/>
        <end position="168"/>
    </location>
</feature>
<dbReference type="PANTHER" id="PTHR22916:SF3">
    <property type="entry name" value="UDP-GLCNAC:BETAGAL BETA-1,3-N-ACETYLGLUCOSAMINYLTRANSFERASE-LIKE PROTEIN 1"/>
    <property type="match status" value="1"/>
</dbReference>
<dbReference type="AlphaFoldDB" id="A0A9D9I0E4"/>
<comment type="caution">
    <text evidence="2">The sequence shown here is derived from an EMBL/GenBank/DDBJ whole genome shotgun (WGS) entry which is preliminary data.</text>
</comment>
<name>A0A9D9I0E4_9FIRM</name>
<dbReference type="Proteomes" id="UP000823618">
    <property type="component" value="Unassembled WGS sequence"/>
</dbReference>
<dbReference type="SUPFAM" id="SSF53448">
    <property type="entry name" value="Nucleotide-diphospho-sugar transferases"/>
    <property type="match status" value="1"/>
</dbReference>
<dbReference type="EMBL" id="JADIML010000194">
    <property type="protein sequence ID" value="MBO8463671.1"/>
    <property type="molecule type" value="Genomic_DNA"/>
</dbReference>
<evidence type="ECO:0000259" key="1">
    <source>
        <dbReference type="Pfam" id="PF00535"/>
    </source>
</evidence>
<organism evidence="2 3">
    <name type="scientific">Candidatus Scybalomonas excrementavium</name>
    <dbReference type="NCBI Taxonomy" id="2840943"/>
    <lineage>
        <taxon>Bacteria</taxon>
        <taxon>Bacillati</taxon>
        <taxon>Bacillota</taxon>
        <taxon>Clostridia</taxon>
        <taxon>Lachnospirales</taxon>
        <taxon>Lachnospiraceae</taxon>
        <taxon>Lachnospiraceae incertae sedis</taxon>
        <taxon>Candidatus Scybalomonas</taxon>
    </lineage>
</organism>
<dbReference type="GO" id="GO:0016758">
    <property type="term" value="F:hexosyltransferase activity"/>
    <property type="evidence" value="ECO:0007669"/>
    <property type="project" value="UniProtKB-ARBA"/>
</dbReference>
<protein>
    <submittedName>
        <fullName evidence="2">Glycosyltransferase family 2 protein</fullName>
    </submittedName>
</protein>
<dbReference type="InterPro" id="IPR001173">
    <property type="entry name" value="Glyco_trans_2-like"/>
</dbReference>
<evidence type="ECO:0000313" key="3">
    <source>
        <dbReference type="Proteomes" id="UP000823618"/>
    </source>
</evidence>
<evidence type="ECO:0000313" key="2">
    <source>
        <dbReference type="EMBL" id="MBO8463671.1"/>
    </source>
</evidence>
<dbReference type="CDD" id="cd00761">
    <property type="entry name" value="Glyco_tranf_GTA_type"/>
    <property type="match status" value="1"/>
</dbReference>
<proteinExistence type="predicted"/>
<accession>A0A9D9I0E4</accession>
<reference evidence="2" key="2">
    <citation type="journal article" date="2021" name="PeerJ">
        <title>Extensive microbial diversity within the chicken gut microbiome revealed by metagenomics and culture.</title>
        <authorList>
            <person name="Gilroy R."/>
            <person name="Ravi A."/>
            <person name="Getino M."/>
            <person name="Pursley I."/>
            <person name="Horton D.L."/>
            <person name="Alikhan N.F."/>
            <person name="Baker D."/>
            <person name="Gharbi K."/>
            <person name="Hall N."/>
            <person name="Watson M."/>
            <person name="Adriaenssens E.M."/>
            <person name="Foster-Nyarko E."/>
            <person name="Jarju S."/>
            <person name="Secka A."/>
            <person name="Antonio M."/>
            <person name="Oren A."/>
            <person name="Chaudhuri R.R."/>
            <person name="La Ragione R."/>
            <person name="Hildebrand F."/>
            <person name="Pallen M.J."/>
        </authorList>
    </citation>
    <scope>NUCLEOTIDE SEQUENCE</scope>
    <source>
        <strain evidence="2">E3-2379</strain>
    </source>
</reference>
<dbReference type="Pfam" id="PF00535">
    <property type="entry name" value="Glycos_transf_2"/>
    <property type="match status" value="1"/>
</dbReference>
<gene>
    <name evidence="2" type="ORF">IAC13_07060</name>
</gene>
<dbReference type="Gene3D" id="3.90.550.10">
    <property type="entry name" value="Spore Coat Polysaccharide Biosynthesis Protein SpsA, Chain A"/>
    <property type="match status" value="1"/>
</dbReference>
<reference evidence="2" key="1">
    <citation type="submission" date="2020-10" db="EMBL/GenBank/DDBJ databases">
        <authorList>
            <person name="Gilroy R."/>
        </authorList>
    </citation>
    <scope>NUCLEOTIDE SEQUENCE</scope>
    <source>
        <strain evidence="2">E3-2379</strain>
    </source>
</reference>
<sequence>MKISIIVPIYNSEKYLRRCILSVIKQTYSNFEFILVNDGSTDKSGFICQQAKKKDNRIIVIDKKNEGQGIARNVGIKQATGDYIMFLDSDDMLIETALEELIKPLKKKLYDVVCGQYYEIKHGKKKKISYSFGEGVVEKGNEIYKKLKSESLFGYVWGKLYRREFLEKNQIYFEDIRTIFMEDTLYNLQVMEFHPSYYFIQKEVCYYYIHKNTSSNQEISNLDERVLRMISSYEKSLDRNRCWEQEQDLMLPLFSRLFCWTMIQKSLYTKLDFENLKQIVDTFLDNKTVHRILEGKRIVPVQKKLEKLFYTYCLFCLRHSYRNVLASTFFICSPIMKLYIKRNLSK</sequence>
<dbReference type="PANTHER" id="PTHR22916">
    <property type="entry name" value="GLYCOSYLTRANSFERASE"/>
    <property type="match status" value="1"/>
</dbReference>